<evidence type="ECO:0000313" key="3">
    <source>
        <dbReference type="EMBL" id="RJE20909.1"/>
    </source>
</evidence>
<dbReference type="OrthoDB" id="5144514at2759"/>
<evidence type="ECO:0000256" key="1">
    <source>
        <dbReference type="SAM" id="MobiDB-lite"/>
    </source>
</evidence>
<keyword evidence="4" id="KW-1185">Reference proteome</keyword>
<evidence type="ECO:0000313" key="4">
    <source>
        <dbReference type="Proteomes" id="UP000266188"/>
    </source>
</evidence>
<dbReference type="Proteomes" id="UP000266188">
    <property type="component" value="Unassembled WGS sequence"/>
</dbReference>
<dbReference type="STRING" id="2070753.A0A3A2ZCM5"/>
<feature type="region of interest" description="Disordered" evidence="1">
    <location>
        <begin position="24"/>
        <end position="54"/>
    </location>
</feature>
<dbReference type="PANTHER" id="PTHR36195:SF7">
    <property type="entry name" value="SECRETED THAUMATIN-LIKE PROTEIN CETA"/>
    <property type="match status" value="1"/>
</dbReference>
<dbReference type="PANTHER" id="PTHR36195">
    <property type="entry name" value="DOMAIN PROTEIN, PUTATIVE (AFU_ORTHOLOGUE AFUA_5G01990)-RELATED-RELATED"/>
    <property type="match status" value="1"/>
</dbReference>
<sequence length="196" mass="20206">MIFNKALGLATAFAALASAIPHPPHRARGGSTPSVSPTSSASPSSSGGAGGGGVQIKNNLDQNVYLWSVGSTADNEMHTLSPNGGTYSENWQTPSGGGGVSIKLATKPDQSDVLQYEYTVGGDLIYWDLSVINMGQDSEFTKYGFAVEPSQPGGNCPSAVCKAGDTACSDAYLFPTDDHATHGCPIDTAFTLEIGQ</sequence>
<accession>A0A3A2ZCM5</accession>
<protein>
    <submittedName>
        <fullName evidence="3">Thaumatin domain protein</fullName>
    </submittedName>
</protein>
<dbReference type="Pfam" id="PF04681">
    <property type="entry name" value="Bys1"/>
    <property type="match status" value="1"/>
</dbReference>
<evidence type="ECO:0000256" key="2">
    <source>
        <dbReference type="SAM" id="SignalP"/>
    </source>
</evidence>
<proteinExistence type="predicted"/>
<reference evidence="4" key="1">
    <citation type="submission" date="2017-02" db="EMBL/GenBank/DDBJ databases">
        <authorList>
            <person name="Tafer H."/>
            <person name="Lopandic K."/>
        </authorList>
    </citation>
    <scope>NUCLEOTIDE SEQUENCE [LARGE SCALE GENOMIC DNA]</scope>
    <source>
        <strain evidence="4">CBS 366.77</strain>
    </source>
</reference>
<keyword evidence="2" id="KW-0732">Signal</keyword>
<gene>
    <name evidence="3" type="ORF">PHISCL_06755</name>
</gene>
<organism evidence="3 4">
    <name type="scientific">Aspergillus sclerotialis</name>
    <dbReference type="NCBI Taxonomy" id="2070753"/>
    <lineage>
        <taxon>Eukaryota</taxon>
        <taxon>Fungi</taxon>
        <taxon>Dikarya</taxon>
        <taxon>Ascomycota</taxon>
        <taxon>Pezizomycotina</taxon>
        <taxon>Eurotiomycetes</taxon>
        <taxon>Eurotiomycetidae</taxon>
        <taxon>Eurotiales</taxon>
        <taxon>Aspergillaceae</taxon>
        <taxon>Aspergillus</taxon>
        <taxon>Aspergillus subgen. Polypaecilum</taxon>
    </lineage>
</organism>
<name>A0A3A2ZCM5_9EURO</name>
<dbReference type="AlphaFoldDB" id="A0A3A2ZCM5"/>
<feature type="chain" id="PRO_5017414798" evidence="2">
    <location>
        <begin position="20"/>
        <end position="196"/>
    </location>
</feature>
<dbReference type="InterPro" id="IPR006771">
    <property type="entry name" value="CetA-like"/>
</dbReference>
<comment type="caution">
    <text evidence="3">The sequence shown here is derived from an EMBL/GenBank/DDBJ whole genome shotgun (WGS) entry which is preliminary data.</text>
</comment>
<feature type="compositionally biased region" description="Low complexity" evidence="1">
    <location>
        <begin position="29"/>
        <end position="46"/>
    </location>
</feature>
<dbReference type="EMBL" id="MVGC01000267">
    <property type="protein sequence ID" value="RJE20909.1"/>
    <property type="molecule type" value="Genomic_DNA"/>
</dbReference>
<feature type="signal peptide" evidence="2">
    <location>
        <begin position="1"/>
        <end position="19"/>
    </location>
</feature>